<name>A0AAV7GK30_DENCH</name>
<protein>
    <submittedName>
        <fullName evidence="1">Uncharacterized protein</fullName>
    </submittedName>
</protein>
<keyword evidence="2" id="KW-1185">Reference proteome</keyword>
<gene>
    <name evidence="1" type="ORF">IEQ34_013900</name>
</gene>
<evidence type="ECO:0000313" key="2">
    <source>
        <dbReference type="Proteomes" id="UP000775213"/>
    </source>
</evidence>
<proteinExistence type="predicted"/>
<sequence length="67" mass="7940">MEKNVMEWEKHVKKYSGNRYRGSCISTLHIRSNDQLCKDMGSNPRRKKGFLKDRFLPYSPADYAELD</sequence>
<dbReference type="AlphaFoldDB" id="A0AAV7GK30"/>
<organism evidence="1 2">
    <name type="scientific">Dendrobium chrysotoxum</name>
    <name type="common">Orchid</name>
    <dbReference type="NCBI Taxonomy" id="161865"/>
    <lineage>
        <taxon>Eukaryota</taxon>
        <taxon>Viridiplantae</taxon>
        <taxon>Streptophyta</taxon>
        <taxon>Embryophyta</taxon>
        <taxon>Tracheophyta</taxon>
        <taxon>Spermatophyta</taxon>
        <taxon>Magnoliopsida</taxon>
        <taxon>Liliopsida</taxon>
        <taxon>Asparagales</taxon>
        <taxon>Orchidaceae</taxon>
        <taxon>Epidendroideae</taxon>
        <taxon>Malaxideae</taxon>
        <taxon>Dendrobiinae</taxon>
        <taxon>Dendrobium</taxon>
    </lineage>
</organism>
<reference evidence="1 2" key="1">
    <citation type="journal article" date="2021" name="Hortic Res">
        <title>Chromosome-scale assembly of the Dendrobium chrysotoxum genome enhances the understanding of orchid evolution.</title>
        <authorList>
            <person name="Zhang Y."/>
            <person name="Zhang G.Q."/>
            <person name="Zhang D."/>
            <person name="Liu X.D."/>
            <person name="Xu X.Y."/>
            <person name="Sun W.H."/>
            <person name="Yu X."/>
            <person name="Zhu X."/>
            <person name="Wang Z.W."/>
            <person name="Zhao X."/>
            <person name="Zhong W.Y."/>
            <person name="Chen H."/>
            <person name="Yin W.L."/>
            <person name="Huang T."/>
            <person name="Niu S.C."/>
            <person name="Liu Z.J."/>
        </authorList>
    </citation>
    <scope>NUCLEOTIDE SEQUENCE [LARGE SCALE GENOMIC DNA]</scope>
    <source>
        <strain evidence="1">Lindl</strain>
    </source>
</reference>
<dbReference type="Proteomes" id="UP000775213">
    <property type="component" value="Unassembled WGS sequence"/>
</dbReference>
<accession>A0AAV7GK30</accession>
<comment type="caution">
    <text evidence="1">The sequence shown here is derived from an EMBL/GenBank/DDBJ whole genome shotgun (WGS) entry which is preliminary data.</text>
</comment>
<dbReference type="EMBL" id="JAGFBR010000013">
    <property type="protein sequence ID" value="KAH0455993.1"/>
    <property type="molecule type" value="Genomic_DNA"/>
</dbReference>
<evidence type="ECO:0000313" key="1">
    <source>
        <dbReference type="EMBL" id="KAH0455993.1"/>
    </source>
</evidence>